<sequence>MVPASPHRLRRSTRQAELPAGEVTVTASTPFSPVTEESSATYDHAALSCAR</sequence>
<dbReference type="Proteomes" id="UP001183582">
    <property type="component" value="Unassembled WGS sequence"/>
</dbReference>
<accession>A0AAJ2HK08</accession>
<evidence type="ECO:0000313" key="2">
    <source>
        <dbReference type="EMBL" id="MDS0245376.1"/>
    </source>
</evidence>
<reference evidence="2 3" key="1">
    <citation type="submission" date="2021-06" db="EMBL/GenBank/DDBJ databases">
        <title>Genome-based taxonomic framework of Microbacterium strains isolated from marine environment, the description of four new species and reclassification of four preexisting species.</title>
        <authorList>
            <person name="Lee S.D."/>
            <person name="Kim S.-M."/>
            <person name="Byeon Y.-S."/>
            <person name="Yang H.L."/>
            <person name="Kim I.S."/>
        </authorList>
    </citation>
    <scope>NUCLEOTIDE SEQUENCE [LARGE SCALE GENOMIC DNA]</scope>
    <source>
        <strain evidence="2 3">KACC 20514</strain>
    </source>
</reference>
<proteinExistence type="predicted"/>
<evidence type="ECO:0000313" key="3">
    <source>
        <dbReference type="Proteomes" id="UP001183582"/>
    </source>
</evidence>
<evidence type="ECO:0000256" key="1">
    <source>
        <dbReference type="SAM" id="MobiDB-lite"/>
    </source>
</evidence>
<feature type="region of interest" description="Disordered" evidence="1">
    <location>
        <begin position="1"/>
        <end position="51"/>
    </location>
</feature>
<gene>
    <name evidence="2" type="ORF">KZC50_07075</name>
</gene>
<dbReference type="RefSeq" id="WP_236967326.1">
    <property type="nucleotide sequence ID" value="NZ_BAAAGR010000001.1"/>
</dbReference>
<name>A0AAJ2HK08_9MICO</name>
<comment type="caution">
    <text evidence="2">The sequence shown here is derived from an EMBL/GenBank/DDBJ whole genome shotgun (WGS) entry which is preliminary data.</text>
</comment>
<organism evidence="2 3">
    <name type="scientific">Microbacterium aurantiacum</name>
    <dbReference type="NCBI Taxonomy" id="162393"/>
    <lineage>
        <taxon>Bacteria</taxon>
        <taxon>Bacillati</taxon>
        <taxon>Actinomycetota</taxon>
        <taxon>Actinomycetes</taxon>
        <taxon>Micrococcales</taxon>
        <taxon>Microbacteriaceae</taxon>
        <taxon>Microbacterium</taxon>
    </lineage>
</organism>
<feature type="compositionally biased region" description="Polar residues" evidence="1">
    <location>
        <begin position="25"/>
        <end position="41"/>
    </location>
</feature>
<dbReference type="GeneID" id="301457978"/>
<dbReference type="AlphaFoldDB" id="A0AAJ2HK08"/>
<dbReference type="EMBL" id="JAHWXH010000001">
    <property type="protein sequence ID" value="MDS0245376.1"/>
    <property type="molecule type" value="Genomic_DNA"/>
</dbReference>
<protein>
    <submittedName>
        <fullName evidence="2">Uncharacterized protein</fullName>
    </submittedName>
</protein>